<dbReference type="GO" id="GO:0008320">
    <property type="term" value="F:protein transmembrane transporter activity"/>
    <property type="evidence" value="ECO:0007669"/>
    <property type="project" value="TreeGrafter"/>
</dbReference>
<evidence type="ECO:0000256" key="6">
    <source>
        <dbReference type="ARBA" id="ARBA00023136"/>
    </source>
</evidence>
<dbReference type="EMBL" id="AYYK01000022">
    <property type="protein sequence ID" value="KRM78300.1"/>
    <property type="molecule type" value="Genomic_DNA"/>
</dbReference>
<dbReference type="SUPFAM" id="SSF81901">
    <property type="entry name" value="HCP-like"/>
    <property type="match status" value="1"/>
</dbReference>
<dbReference type="Gene3D" id="1.25.40.10">
    <property type="entry name" value="Tetratricopeptide repeat domain"/>
    <property type="match status" value="2"/>
</dbReference>
<keyword evidence="3" id="KW-0677">Repeat</keyword>
<dbReference type="GO" id="GO:0030150">
    <property type="term" value="P:protein import into mitochondrial matrix"/>
    <property type="evidence" value="ECO:0007669"/>
    <property type="project" value="TreeGrafter"/>
</dbReference>
<protein>
    <submittedName>
        <fullName evidence="8">Uncharacterized protein</fullName>
    </submittedName>
</protein>
<dbReference type="PANTHER" id="PTHR46208">
    <property type="entry name" value="MITOCHONDRIAL IMPORT RECEPTOR SUBUNIT TOM70"/>
    <property type="match status" value="1"/>
</dbReference>
<evidence type="ECO:0000256" key="5">
    <source>
        <dbReference type="ARBA" id="ARBA00022989"/>
    </source>
</evidence>
<keyword evidence="2" id="KW-0812">Transmembrane</keyword>
<dbReference type="InterPro" id="IPR019734">
    <property type="entry name" value="TPR_rpt"/>
</dbReference>
<keyword evidence="6" id="KW-0472">Membrane</keyword>
<organism evidence="8 9">
    <name type="scientific">Lapidilactobacillus dextrinicus DSM 20335</name>
    <dbReference type="NCBI Taxonomy" id="1423738"/>
    <lineage>
        <taxon>Bacteria</taxon>
        <taxon>Bacillati</taxon>
        <taxon>Bacillota</taxon>
        <taxon>Bacilli</taxon>
        <taxon>Lactobacillales</taxon>
        <taxon>Lactobacillaceae</taxon>
        <taxon>Lapidilactobacillus</taxon>
    </lineage>
</organism>
<evidence type="ECO:0000256" key="4">
    <source>
        <dbReference type="ARBA" id="ARBA00022803"/>
    </source>
</evidence>
<dbReference type="SMART" id="SM00028">
    <property type="entry name" value="TPR"/>
    <property type="match status" value="3"/>
</dbReference>
<dbReference type="Proteomes" id="UP000051813">
    <property type="component" value="Unassembled WGS sequence"/>
</dbReference>
<dbReference type="Pfam" id="PF13432">
    <property type="entry name" value="TPR_16"/>
    <property type="match status" value="1"/>
</dbReference>
<accession>A0A0R2BRP4</accession>
<dbReference type="InterPro" id="IPR011990">
    <property type="entry name" value="TPR-like_helical_dom_sf"/>
</dbReference>
<dbReference type="RefSeq" id="WP_057757525.1">
    <property type="nucleotide sequence ID" value="NZ_AYYK01000022.1"/>
</dbReference>
<evidence type="ECO:0000256" key="1">
    <source>
        <dbReference type="ARBA" id="ARBA00004167"/>
    </source>
</evidence>
<name>A0A0R2BRP4_9LACO</name>
<dbReference type="STRING" id="1423738.FC84_GL001122"/>
<dbReference type="OrthoDB" id="2291419at2"/>
<evidence type="ECO:0000256" key="3">
    <source>
        <dbReference type="ARBA" id="ARBA00022737"/>
    </source>
</evidence>
<dbReference type="GO" id="GO:0030943">
    <property type="term" value="F:mitochondrion targeting sequence binding"/>
    <property type="evidence" value="ECO:0007669"/>
    <property type="project" value="TreeGrafter"/>
</dbReference>
<sequence>MNQEVQDLFAQGQRETAIVKLTQLLNADPNNVDLLVQLATMLIQVTDLTQARQLLQRAAVLAPDRADITYNRAIIAHQLQQNDQAIALLTTILHSEYAREASYMLAVIYFEQADLPRATVFALTAVEDKNAGFTENLLLAQIFAKQQLWTQALPYAQQALKLEPDNPDIAFTAGAVLLNTQQLEAGTQLLQQAAKVAPKKYGDAVKLILAE</sequence>
<keyword evidence="9" id="KW-1185">Reference proteome</keyword>
<evidence type="ECO:0000313" key="8">
    <source>
        <dbReference type="EMBL" id="KRM78300.1"/>
    </source>
</evidence>
<reference evidence="8 9" key="1">
    <citation type="journal article" date="2015" name="Genome Announc.">
        <title>Expanding the biotechnology potential of lactobacilli through comparative genomics of 213 strains and associated genera.</title>
        <authorList>
            <person name="Sun Z."/>
            <person name="Harris H.M."/>
            <person name="McCann A."/>
            <person name="Guo C."/>
            <person name="Argimon S."/>
            <person name="Zhang W."/>
            <person name="Yang X."/>
            <person name="Jeffery I.B."/>
            <person name="Cooney J.C."/>
            <person name="Kagawa T.F."/>
            <person name="Liu W."/>
            <person name="Song Y."/>
            <person name="Salvetti E."/>
            <person name="Wrobel A."/>
            <person name="Rasinkangas P."/>
            <person name="Parkhill J."/>
            <person name="Rea M.C."/>
            <person name="O'Sullivan O."/>
            <person name="Ritari J."/>
            <person name="Douillard F.P."/>
            <person name="Paul Ross R."/>
            <person name="Yang R."/>
            <person name="Briner A.E."/>
            <person name="Felis G.E."/>
            <person name="de Vos W.M."/>
            <person name="Barrangou R."/>
            <person name="Klaenhammer T.R."/>
            <person name="Caufield P.W."/>
            <person name="Cui Y."/>
            <person name="Zhang H."/>
            <person name="O'Toole P.W."/>
        </authorList>
    </citation>
    <scope>NUCLEOTIDE SEQUENCE [LARGE SCALE GENOMIC DNA]</scope>
    <source>
        <strain evidence="8 9">DSM 20335</strain>
    </source>
</reference>
<dbReference type="AlphaFoldDB" id="A0A0R2BRP4"/>
<comment type="subcellular location">
    <subcellularLocation>
        <location evidence="1">Membrane</location>
        <topology evidence="1">Single-pass membrane protein</topology>
    </subcellularLocation>
</comment>
<evidence type="ECO:0000256" key="2">
    <source>
        <dbReference type="ARBA" id="ARBA00022692"/>
    </source>
</evidence>
<dbReference type="PANTHER" id="PTHR46208:SF1">
    <property type="entry name" value="MITOCHONDRIAL IMPORT RECEPTOR SUBUNIT TOM70"/>
    <property type="match status" value="1"/>
</dbReference>
<evidence type="ECO:0000313" key="9">
    <source>
        <dbReference type="Proteomes" id="UP000051813"/>
    </source>
</evidence>
<dbReference type="PATRIC" id="fig|1423738.3.peg.1135"/>
<proteinExistence type="inferred from homology"/>
<comment type="caution">
    <text evidence="8">The sequence shown here is derived from an EMBL/GenBank/DDBJ whole genome shotgun (WGS) entry which is preliminary data.</text>
</comment>
<dbReference type="GO" id="GO:0016020">
    <property type="term" value="C:membrane"/>
    <property type="evidence" value="ECO:0007669"/>
    <property type="project" value="UniProtKB-SubCell"/>
</dbReference>
<evidence type="ECO:0000256" key="7">
    <source>
        <dbReference type="ARBA" id="ARBA00038030"/>
    </source>
</evidence>
<comment type="similarity">
    <text evidence="7">Belongs to the Tom70 family.</text>
</comment>
<dbReference type="Pfam" id="PF14559">
    <property type="entry name" value="TPR_19"/>
    <property type="match status" value="2"/>
</dbReference>
<gene>
    <name evidence="8" type="ORF">FC84_GL001122</name>
</gene>
<keyword evidence="4" id="KW-0802">TPR repeat</keyword>
<keyword evidence="5" id="KW-1133">Transmembrane helix</keyword>